<dbReference type="AlphaFoldDB" id="A0A4V1LQR6"/>
<name>A0A4V1LQR6_9BACT</name>
<dbReference type="InterPro" id="IPR007197">
    <property type="entry name" value="rSAM"/>
</dbReference>
<proteinExistence type="predicted"/>
<evidence type="ECO:0000256" key="3">
    <source>
        <dbReference type="ARBA" id="ARBA00022691"/>
    </source>
</evidence>
<dbReference type="InterPro" id="IPR023885">
    <property type="entry name" value="4Fe4S-binding_SPASM_dom"/>
</dbReference>
<keyword evidence="4" id="KW-0479">Metal-binding</keyword>
<evidence type="ECO:0000256" key="5">
    <source>
        <dbReference type="ARBA" id="ARBA00023004"/>
    </source>
</evidence>
<evidence type="ECO:0000313" key="10">
    <source>
        <dbReference type="Proteomes" id="UP000290172"/>
    </source>
</evidence>
<accession>A0A4V1LQR6</accession>
<protein>
    <submittedName>
        <fullName evidence="9">Radical SAM protein</fullName>
    </submittedName>
</protein>
<dbReference type="Pfam" id="PF04055">
    <property type="entry name" value="Radical_SAM"/>
    <property type="match status" value="1"/>
</dbReference>
<dbReference type="CDD" id="cd21122">
    <property type="entry name" value="SPASM_rSAM"/>
    <property type="match status" value="1"/>
</dbReference>
<feature type="domain" description="Radical SAM core" evidence="7">
    <location>
        <begin position="9"/>
        <end position="140"/>
    </location>
</feature>
<dbReference type="SUPFAM" id="SSF102114">
    <property type="entry name" value="Radical SAM enzymes"/>
    <property type="match status" value="1"/>
</dbReference>
<keyword evidence="6" id="KW-0411">Iron-sulfur</keyword>
<evidence type="ECO:0000256" key="2">
    <source>
        <dbReference type="ARBA" id="ARBA00022485"/>
    </source>
</evidence>
<reference evidence="9 10" key="1">
    <citation type="submission" date="2017-10" db="EMBL/GenBank/DDBJ databases">
        <title>Genomics of the genus Arcobacter.</title>
        <authorList>
            <person name="Perez-Cataluna A."/>
            <person name="Figueras M.J."/>
        </authorList>
    </citation>
    <scope>NUCLEOTIDE SEQUENCE [LARGE SCALE GENOMIC DNA]</scope>
    <source>
        <strain evidence="9 10">CECT 8993</strain>
    </source>
</reference>
<dbReference type="InterPro" id="IPR058240">
    <property type="entry name" value="rSAM_sf"/>
</dbReference>
<keyword evidence="3" id="KW-0949">S-adenosyl-L-methionine</keyword>
<dbReference type="GO" id="GO:0051539">
    <property type="term" value="F:4 iron, 4 sulfur cluster binding"/>
    <property type="evidence" value="ECO:0007669"/>
    <property type="project" value="UniProtKB-KW"/>
</dbReference>
<dbReference type="SFLD" id="SFLDG01067">
    <property type="entry name" value="SPASM/twitch_domain_containing"/>
    <property type="match status" value="1"/>
</dbReference>
<keyword evidence="5" id="KW-0408">Iron</keyword>
<evidence type="ECO:0000256" key="1">
    <source>
        <dbReference type="ARBA" id="ARBA00001966"/>
    </source>
</evidence>
<dbReference type="PANTHER" id="PTHR43787:SF10">
    <property type="entry name" value="COFACTOR MODIFYING PROTEIN"/>
    <property type="match status" value="1"/>
</dbReference>
<organism evidence="9 10">
    <name type="scientific">Halarcobacter ebronensis</name>
    <dbReference type="NCBI Taxonomy" id="1462615"/>
    <lineage>
        <taxon>Bacteria</taxon>
        <taxon>Pseudomonadati</taxon>
        <taxon>Campylobacterota</taxon>
        <taxon>Epsilonproteobacteria</taxon>
        <taxon>Campylobacterales</taxon>
        <taxon>Arcobacteraceae</taxon>
        <taxon>Halarcobacter</taxon>
    </lineage>
</organism>
<dbReference type="Gene3D" id="3.20.20.70">
    <property type="entry name" value="Aldolase class I"/>
    <property type="match status" value="1"/>
</dbReference>
<evidence type="ECO:0000259" key="7">
    <source>
        <dbReference type="Pfam" id="PF04055"/>
    </source>
</evidence>
<dbReference type="CDD" id="cd01335">
    <property type="entry name" value="Radical_SAM"/>
    <property type="match status" value="1"/>
</dbReference>
<dbReference type="Proteomes" id="UP000290172">
    <property type="component" value="Unassembled WGS sequence"/>
</dbReference>
<dbReference type="EMBL" id="PDKJ01000023">
    <property type="protein sequence ID" value="RXJ65628.1"/>
    <property type="molecule type" value="Genomic_DNA"/>
</dbReference>
<keyword evidence="2" id="KW-0004">4Fe-4S</keyword>
<dbReference type="GO" id="GO:0046872">
    <property type="term" value="F:metal ion binding"/>
    <property type="evidence" value="ECO:0007669"/>
    <property type="project" value="UniProtKB-KW"/>
</dbReference>
<evidence type="ECO:0000256" key="4">
    <source>
        <dbReference type="ARBA" id="ARBA00022723"/>
    </source>
</evidence>
<sequence>MKKFRKVHVEITNICNLKCSFCPPKSVPNATMTLENFDSLNAQLKEMTNELAYHVVGDPLVLSNLEEYLNISLKHNLKVNITTTANNLQKKHFISLMNETIKQINFSINSYNANSHKKSLDEYLNPILDFIEFALEKKQHFFINLRIWNLDENRSAKEFNKEVFKRVNDRFKTNIDIDEVYSIRPKNIKIARMVFFNFDDYFVWPSLENETISKKGFCYGLDSHFAILSAGEVVPCCLDKDAIIKLGDIKEQSLKDILNSKRAVEMKKGFKNNSLVEELCQKCDYRRRFDKKEIEC</sequence>
<evidence type="ECO:0000313" key="9">
    <source>
        <dbReference type="EMBL" id="RXJ65628.1"/>
    </source>
</evidence>
<dbReference type="GO" id="GO:0003824">
    <property type="term" value="F:catalytic activity"/>
    <property type="evidence" value="ECO:0007669"/>
    <property type="project" value="InterPro"/>
</dbReference>
<dbReference type="PANTHER" id="PTHR43787">
    <property type="entry name" value="FEMO COFACTOR BIOSYNTHESIS PROTEIN NIFB-RELATED"/>
    <property type="match status" value="1"/>
</dbReference>
<comment type="cofactor">
    <cofactor evidence="1">
        <name>[4Fe-4S] cluster</name>
        <dbReference type="ChEBI" id="CHEBI:49883"/>
    </cofactor>
</comment>
<gene>
    <name evidence="9" type="ORF">CRV08_14765</name>
</gene>
<evidence type="ECO:0000256" key="6">
    <source>
        <dbReference type="ARBA" id="ARBA00023014"/>
    </source>
</evidence>
<dbReference type="SFLD" id="SFLDS00029">
    <property type="entry name" value="Radical_SAM"/>
    <property type="match status" value="1"/>
</dbReference>
<feature type="domain" description="4Fe4S-binding SPASM" evidence="8">
    <location>
        <begin position="218"/>
        <end position="284"/>
    </location>
</feature>
<evidence type="ECO:0000259" key="8">
    <source>
        <dbReference type="Pfam" id="PF13186"/>
    </source>
</evidence>
<dbReference type="InterPro" id="IPR013785">
    <property type="entry name" value="Aldolase_TIM"/>
</dbReference>
<dbReference type="Pfam" id="PF13186">
    <property type="entry name" value="SPASM"/>
    <property type="match status" value="1"/>
</dbReference>
<comment type="caution">
    <text evidence="9">The sequence shown here is derived from an EMBL/GenBank/DDBJ whole genome shotgun (WGS) entry which is preliminary data.</text>
</comment>